<name>H0E7P4_9ACTN</name>
<dbReference type="InterPro" id="IPR020845">
    <property type="entry name" value="AMP-binding_CS"/>
</dbReference>
<dbReference type="InterPro" id="IPR000873">
    <property type="entry name" value="AMP-dep_synth/lig_dom"/>
</dbReference>
<organism evidence="5 6">
    <name type="scientific">Patulibacter medicamentivorans</name>
    <dbReference type="NCBI Taxonomy" id="1097667"/>
    <lineage>
        <taxon>Bacteria</taxon>
        <taxon>Bacillati</taxon>
        <taxon>Actinomycetota</taxon>
        <taxon>Thermoleophilia</taxon>
        <taxon>Solirubrobacterales</taxon>
        <taxon>Patulibacteraceae</taxon>
        <taxon>Patulibacter</taxon>
    </lineage>
</organism>
<evidence type="ECO:0000313" key="5">
    <source>
        <dbReference type="EMBL" id="EHN10318.1"/>
    </source>
</evidence>
<dbReference type="Pfam" id="PF13193">
    <property type="entry name" value="AMP-binding_C"/>
    <property type="match status" value="1"/>
</dbReference>
<evidence type="ECO:0000256" key="2">
    <source>
        <dbReference type="ARBA" id="ARBA00022598"/>
    </source>
</evidence>
<accession>H0E7P4</accession>
<feature type="domain" description="AMP-dependent synthetase/ligase" evidence="3">
    <location>
        <begin position="6"/>
        <end position="357"/>
    </location>
</feature>
<evidence type="ECO:0000256" key="1">
    <source>
        <dbReference type="ARBA" id="ARBA00006432"/>
    </source>
</evidence>
<dbReference type="Gene3D" id="3.30.300.30">
    <property type="match status" value="1"/>
</dbReference>
<dbReference type="OrthoDB" id="9803968at2"/>
<evidence type="ECO:0000259" key="4">
    <source>
        <dbReference type="Pfam" id="PF13193"/>
    </source>
</evidence>
<dbReference type="PROSITE" id="PS00455">
    <property type="entry name" value="AMP_BINDING"/>
    <property type="match status" value="1"/>
</dbReference>
<comment type="caution">
    <text evidence="5">The sequence shown here is derived from an EMBL/GenBank/DDBJ whole genome shotgun (WGS) entry which is preliminary data.</text>
</comment>
<comment type="similarity">
    <text evidence="1">Belongs to the ATP-dependent AMP-binding enzyme family.</text>
</comment>
<keyword evidence="6" id="KW-1185">Reference proteome</keyword>
<dbReference type="Proteomes" id="UP000005143">
    <property type="component" value="Unassembled WGS sequence"/>
</dbReference>
<dbReference type="PATRIC" id="fig|1097667.3.peg.2824"/>
<dbReference type="PANTHER" id="PTHR43201">
    <property type="entry name" value="ACYL-COA SYNTHETASE"/>
    <property type="match status" value="1"/>
</dbReference>
<sequence>MHPGAHPPDHPAIVMAASGRTVSYGELDAAANRVSRLLRGLGLEVGDHVALCLENGSPFFEVAWGAHGAGLLYTALSTRLTAEELAYVVDDCGARVLLLSARYADRAAAVRAATPRVERYLSVGGEIPGYEPLEALVADQPSTPLEGTRIAGRDMLYSSGTTGRPKGIKPTGLAQPVDDAAIIVTPILRDLLGVGPDTVYLSPAPLYHAAPLRFSMAVQQLGGTVVAMERFTPEAALDLIAERGVTHTQMVPTMFVRLLRLPEELRRAADLRSLRAVLHAGAPCPSEVKRQMIDWWGPILHEYYASTEGAGLTWITSEQWLAHPGSVGRALVGVPRVLADDEDVELPVGRTGRVFFSDGPTFEYHGDPSKTREAHSRQGWATAGDIGHLDADGYLYLTDRASFTIISGGVNVYPQEAESLLAAHPKVMDVAVFGVPDEEFGERVHAVVQLVDPVDDDDAWAALEQELLAHCRARLADVKCPRHIDFRAELPRHDTGKLYKRLLKEEYARRATAGPVR</sequence>
<dbReference type="PANTHER" id="PTHR43201:SF5">
    <property type="entry name" value="MEDIUM-CHAIN ACYL-COA LIGASE ACSF2, MITOCHONDRIAL"/>
    <property type="match status" value="1"/>
</dbReference>
<dbReference type="InterPro" id="IPR025110">
    <property type="entry name" value="AMP-bd_C"/>
</dbReference>
<dbReference type="Gene3D" id="3.40.50.12780">
    <property type="entry name" value="N-terminal domain of ligase-like"/>
    <property type="match status" value="1"/>
</dbReference>
<dbReference type="InterPro" id="IPR045851">
    <property type="entry name" value="AMP-bd_C_sf"/>
</dbReference>
<dbReference type="InterPro" id="IPR042099">
    <property type="entry name" value="ANL_N_sf"/>
</dbReference>
<feature type="domain" description="AMP-binding enzyme C-terminal" evidence="4">
    <location>
        <begin position="416"/>
        <end position="497"/>
    </location>
</feature>
<dbReference type="AlphaFoldDB" id="H0E7P4"/>
<dbReference type="RefSeq" id="WP_007576350.1">
    <property type="nucleotide sequence ID" value="NZ_AGUD01000227.1"/>
</dbReference>
<protein>
    <submittedName>
        <fullName evidence="5">Long-chain-fatty-acid--CoA ligase</fullName>
        <ecNumber evidence="5">6.2.1.3</ecNumber>
    </submittedName>
</protein>
<dbReference type="EMBL" id="AGUD01000227">
    <property type="protein sequence ID" value="EHN10318.1"/>
    <property type="molecule type" value="Genomic_DNA"/>
</dbReference>
<evidence type="ECO:0000259" key="3">
    <source>
        <dbReference type="Pfam" id="PF00501"/>
    </source>
</evidence>
<dbReference type="Pfam" id="PF00501">
    <property type="entry name" value="AMP-binding"/>
    <property type="match status" value="1"/>
</dbReference>
<dbReference type="GO" id="GO:0031956">
    <property type="term" value="F:medium-chain fatty acid-CoA ligase activity"/>
    <property type="evidence" value="ECO:0007669"/>
    <property type="project" value="TreeGrafter"/>
</dbReference>
<evidence type="ECO:0000313" key="6">
    <source>
        <dbReference type="Proteomes" id="UP000005143"/>
    </source>
</evidence>
<reference evidence="5 6" key="1">
    <citation type="journal article" date="2013" name="Biodegradation">
        <title>Quantitative proteomic analysis of ibuprofen-degrading Patulibacter sp. strain I11.</title>
        <authorList>
            <person name="Almeida B."/>
            <person name="Kjeldal H."/>
            <person name="Lolas I."/>
            <person name="Knudsen A.D."/>
            <person name="Carvalho G."/>
            <person name="Nielsen K.L."/>
            <person name="Barreto Crespo M.T."/>
            <person name="Stensballe A."/>
            <person name="Nielsen J.L."/>
        </authorList>
    </citation>
    <scope>NUCLEOTIDE SEQUENCE [LARGE SCALE GENOMIC DNA]</scope>
    <source>
        <strain evidence="5 6">I11</strain>
    </source>
</reference>
<keyword evidence="2 5" id="KW-0436">Ligase</keyword>
<proteinExistence type="inferred from homology"/>
<dbReference type="GO" id="GO:0004467">
    <property type="term" value="F:long-chain fatty acid-CoA ligase activity"/>
    <property type="evidence" value="ECO:0007669"/>
    <property type="project" value="UniProtKB-EC"/>
</dbReference>
<dbReference type="EC" id="6.2.1.3" evidence="5"/>
<dbReference type="SUPFAM" id="SSF56801">
    <property type="entry name" value="Acetyl-CoA synthetase-like"/>
    <property type="match status" value="1"/>
</dbReference>
<gene>
    <name evidence="5" type="ORF">PAI11_28480</name>
</gene>